<feature type="region of interest" description="Disordered" evidence="7">
    <location>
        <begin position="1268"/>
        <end position="1295"/>
    </location>
</feature>
<protein>
    <submittedName>
        <fullName evidence="11">(apollo) hypothetical protein</fullName>
    </submittedName>
</protein>
<comment type="caution">
    <text evidence="11">The sequence shown here is derived from an EMBL/GenBank/DDBJ whole genome shotgun (WGS) entry which is preliminary data.</text>
</comment>
<feature type="region of interest" description="Disordered" evidence="7">
    <location>
        <begin position="1447"/>
        <end position="1512"/>
    </location>
</feature>
<reference evidence="11" key="1">
    <citation type="submission" date="2021-04" db="EMBL/GenBank/DDBJ databases">
        <authorList>
            <person name="Tunstrom K."/>
        </authorList>
    </citation>
    <scope>NUCLEOTIDE SEQUENCE</scope>
</reference>
<feature type="compositionally biased region" description="Polar residues" evidence="7">
    <location>
        <begin position="474"/>
        <end position="485"/>
    </location>
</feature>
<dbReference type="GO" id="GO:0006032">
    <property type="term" value="P:chitin catabolic process"/>
    <property type="evidence" value="ECO:0007669"/>
    <property type="project" value="TreeGrafter"/>
</dbReference>
<sequence>MSKGVTTWVPLVLAVITFATPALSAQPRVVCYYTNWSVYRPGTARFNPQNINPYLCTHLVYAFGGFTKDNTLKPFDKYQDIEKGGYAKFNGLKTYNKNLKTLLAIGGWNEGSSRFSPMVASRDSRKEFVRNTIKFLRQNNFDGLDLDWEYPAARDGGKPKDRENYAKLVKELREEFERESEKTGKPRLLLTMAVPAGIENIQKGYDIETLNKYLDWMNLLSYDYHSAFEPAVNHHAPLYPLEEPNEYSVDNELNIDYTIKFYLENGVDRDKLVLGIPTYGRSYTLFNPDAVEIGSPADGPGEQGDTTREKGYLSYFEICDALKPKEKKRSINSESEEYSDEEEDDEEWTVMHPNPTAMGPVAYKGNQWVGYDDIDIVRKKAEYVAENGLGGIMFWSIDNDDFRGNCHGKPYPLIEAAKEAYILKLGSTDNIVVSEKPKSRGKSGSKRRNRPRTSTTTTTTTEKPSTRSNKRKSGSTVSTTPSWNIITPEPPTTPDPGSDFKCTDEGFFPHPRDCKKYFWCLDSGPSNLGIVAHQFTCPSGLYFNKAADSCDFARNVLCKTPADTKKAPTTKAPVSKTTTTTTTTTTTIKPIRVSTKSSVLFRTTSTTPVPEEIEEYEDEDDEENATDDAEDPKVIKELIDLIKKVGGVEQLEKQLALSETSITTSGVVTSTPTSINKRLYQKVLERARGKSKYNTNSVTDSYSQNSRRGPQNEGLQPSSDQDRLQRKERPQYVTINRSRSSSTTTSTEEPLESEEIYEELESSEQQLTRGRAVDQTKVASTAKPLQYVNIRRSRPSTITVSDTVDDSASRNALFERVEPYVSVSEAVNSLDIASARRENILEYVTIRRNSPTTETTTSQYQISETVLESGESDLEREITSSSSQPKYTSILRTRSTTLSPVEEPSSAEPTTILSGQISSLLNSPTAAEIQSPEFAPSITTAPEAVEVSTTTSPSPELPTTTVNLPTSTTRAPSTTTSRRNGLRRRGSTTASSTTTPSPISTTQVSFRNYNYVRRRRPLSTPNEISSESEQTGFSKNIRSNTPNSREANEEKLGRETGLNTRIRSKYRFSVEDSLPAAASPIIRGPIQPQFNKDEELTLTSIDLDSQIFVRKPTINDNLFEETASTLSNEEEDSEISTTTVDDKRPSILSRGSGRYSTSAVNEPFGYTTTESTLTQRRPIFARFTPRPFTRSTSRPFTNSQDISPRIPQRVPFGRSRLSSTVPSNIQGLQARRLTFPSRTSTTTTTTEQALGIDDEDLENKRDDIYLSESTIEEKEHEDNKEDEDTDDNSTKNTEIEKITTSGFSDMEIQSETVTNDYGPRKFKVIRRRPITSTISTETTPVSIVTTPVVTEITPIVPRRRKIIRKKLISTENKIEVTTNKSKNTIDKNEITSLTNYGEKTKLTTITTTTTSGLEGEEIQTEAKFESNKQQPKLNEYNKNLEFSLQAETDEENKSDELNMKDDSEHDQFSKTDKQQFNESSSFDTNENSEEEATKSYSKADQDQIIKNETDSGNINKMRFTVKMSASEDNVSHKNDTGNDDTINSSKSPETEKHLEDLPELDEKRNTTQINSTHSEIIDNNSEIFSEINAEEEDRNRTLQYVSTESKEKSVIVEISNDKDIDLSETPVSSEFNMTKINSTSEITSETTTTSTTLSTSSSIRTRLPYRPPKRLFTSTTESTLPSSSKTFSRKYNPGAYTSPATVEREPFRPTVTRRPLFSRTFTRRPYTTQTTKKIEEDVYSDEELLDEETLEEEPENPFVIVPPSQLFTRKPEPEEEYEDEGNEDEGNDDEGKEDLEEIPDDEIIYDEEQPQTSTVSRFTTTRRPLFKPRVVISNTFRTSTTTTELPRRQFGNSQNKTIVYNRFGSIKPVNETKKRVQNVPIGYNTSKPRQNTLFQNSTTKTISTKIEEEKITTTNFYTSNDDITTTDHDEYLSVTENTTSYLENNNVSNDNATTNVVEIESVTIPKEITNYTDEYLENTEKSVLYVSTQDVSSNVQTEAMTQSFPETQVTTLATPKHTNAVTESLPETTTTTPTISPIIKTQYNKLFSISRVVEVSSKQDKHHLNKNNETTLIEEGPIVIEKKPSIDKIGEVSRFSLIKIVEDDIPIYLTKLGHVYPVDNPPNNPIQIDEGRNARALLNYNHYPKESLVASESMNEAYRLINKVTSPRKESMLKREVKHTPNDDFLSYINEDKKTEKAGEQFPQWLFVPAAYEDEQNKKAKNFKIVSPHIVLSNLSTLPLEAILSNETPVISNKGNGDNENNPFYVYSATVPTKREEINTEKTETEKPVNPSKVVSEELKIIFDQTMSENKMNKSIIMASTQRSSSLIGTNEKITTSHNTELLNKKPAVLTTNDATATTTSELPITTELEQTESSTVKTFPLGTNGLKFPFVRKPIIKPSNLTRLSTLPKTMKKINLGIKSNSIQKTNITSTFTPSKFRFSSNRVQNVPVDVRNKANIGKFISKTFTTETPKSTTDRKTYTQPKRPTFRPAFVSRRGTTGTPTLRGDFL</sequence>
<evidence type="ECO:0000313" key="12">
    <source>
        <dbReference type="Proteomes" id="UP000691718"/>
    </source>
</evidence>
<dbReference type="PANTHER" id="PTHR11177:SF399">
    <property type="entry name" value="CHITINASE 6, ISOFORM C"/>
    <property type="match status" value="1"/>
</dbReference>
<dbReference type="InterPro" id="IPR001579">
    <property type="entry name" value="Glyco_hydro_18_chit_AS"/>
</dbReference>
<feature type="compositionally biased region" description="Acidic residues" evidence="7">
    <location>
        <begin position="1737"/>
        <end position="1755"/>
    </location>
</feature>
<accession>A0A8S3WHS2</accession>
<feature type="compositionally biased region" description="Polar residues" evidence="7">
    <location>
        <begin position="1019"/>
        <end position="1045"/>
    </location>
</feature>
<dbReference type="PROSITE" id="PS01095">
    <property type="entry name" value="GH18_1"/>
    <property type="match status" value="1"/>
</dbReference>
<feature type="region of interest" description="Disordered" evidence="7">
    <location>
        <begin position="1124"/>
        <end position="1161"/>
    </location>
</feature>
<feature type="compositionally biased region" description="Polar residues" evidence="7">
    <location>
        <begin position="1216"/>
        <end position="1227"/>
    </location>
</feature>
<evidence type="ECO:0000256" key="2">
    <source>
        <dbReference type="ARBA" id="ARBA00022729"/>
    </source>
</evidence>
<gene>
    <name evidence="11" type="ORF">PAPOLLO_LOCUS6111</name>
</gene>
<dbReference type="InterPro" id="IPR002557">
    <property type="entry name" value="Chitin-bd_dom"/>
</dbReference>
<feature type="compositionally biased region" description="Polar residues" evidence="7">
    <location>
        <begin position="1189"/>
        <end position="1202"/>
    </location>
</feature>
<dbReference type="InterPro" id="IPR011583">
    <property type="entry name" value="Chitinase_II/V-like_cat"/>
</dbReference>
<feature type="compositionally biased region" description="Low complexity" evidence="7">
    <location>
        <begin position="987"/>
        <end position="1002"/>
    </location>
</feature>
<feature type="compositionally biased region" description="Low complexity" evidence="7">
    <location>
        <begin position="738"/>
        <end position="748"/>
    </location>
</feature>
<feature type="region of interest" description="Disordered" evidence="7">
    <location>
        <begin position="1722"/>
        <end position="1794"/>
    </location>
</feature>
<evidence type="ECO:0000256" key="7">
    <source>
        <dbReference type="SAM" id="MobiDB-lite"/>
    </source>
</evidence>
<dbReference type="GO" id="GO:0005975">
    <property type="term" value="P:carbohydrate metabolic process"/>
    <property type="evidence" value="ECO:0007669"/>
    <property type="project" value="InterPro"/>
</dbReference>
<dbReference type="CDD" id="cd02872">
    <property type="entry name" value="GH18_chitolectin_chitotriosidase"/>
    <property type="match status" value="1"/>
</dbReference>
<dbReference type="GO" id="GO:0004568">
    <property type="term" value="F:chitinase activity"/>
    <property type="evidence" value="ECO:0007669"/>
    <property type="project" value="TreeGrafter"/>
</dbReference>
<feature type="compositionally biased region" description="Basic and acidic residues" evidence="7">
    <location>
        <begin position="720"/>
        <end position="730"/>
    </location>
</feature>
<dbReference type="FunFam" id="3.20.20.80:FF:000007">
    <property type="entry name" value="Acidic mammalian chitinase"/>
    <property type="match status" value="1"/>
</dbReference>
<name>A0A8S3WHS2_PARAO</name>
<evidence type="ECO:0000256" key="1">
    <source>
        <dbReference type="ARBA" id="ARBA00022669"/>
    </source>
</evidence>
<dbReference type="GO" id="GO:0005576">
    <property type="term" value="C:extracellular region"/>
    <property type="evidence" value="ECO:0007669"/>
    <property type="project" value="InterPro"/>
</dbReference>
<evidence type="ECO:0000256" key="5">
    <source>
        <dbReference type="ARBA" id="ARBA00023295"/>
    </source>
</evidence>
<feature type="compositionally biased region" description="Basic and acidic residues" evidence="7">
    <location>
        <begin position="1454"/>
        <end position="1475"/>
    </location>
</feature>
<feature type="compositionally biased region" description="Basic and acidic residues" evidence="7">
    <location>
        <begin position="1491"/>
        <end position="1509"/>
    </location>
</feature>
<feature type="compositionally biased region" description="Low complexity" evidence="7">
    <location>
        <begin position="888"/>
        <end position="899"/>
    </location>
</feature>
<feature type="compositionally biased region" description="Basic residues" evidence="7">
    <location>
        <begin position="439"/>
        <end position="451"/>
    </location>
</feature>
<feature type="compositionally biased region" description="Acidic residues" evidence="7">
    <location>
        <begin position="611"/>
        <end position="630"/>
    </location>
</feature>
<feature type="domain" description="GH18" evidence="10">
    <location>
        <begin position="27"/>
        <end position="424"/>
    </location>
</feature>
<evidence type="ECO:0000256" key="6">
    <source>
        <dbReference type="RuleBase" id="RU000489"/>
    </source>
</evidence>
<feature type="compositionally biased region" description="Acidic residues" evidence="7">
    <location>
        <begin position="749"/>
        <end position="762"/>
    </location>
</feature>
<feature type="region of interest" description="Disordered" evidence="7">
    <location>
        <begin position="686"/>
        <end position="777"/>
    </location>
</feature>
<feature type="region of interest" description="Disordered" evidence="7">
    <location>
        <begin position="603"/>
        <end position="632"/>
    </location>
</feature>
<dbReference type="Pfam" id="PF00704">
    <property type="entry name" value="Glyco_hydro_18"/>
    <property type="match status" value="1"/>
</dbReference>
<feature type="region of interest" description="Disordered" evidence="7">
    <location>
        <begin position="1525"/>
        <end position="1572"/>
    </location>
</feature>
<dbReference type="SMART" id="SM00636">
    <property type="entry name" value="Glyco_18"/>
    <property type="match status" value="1"/>
</dbReference>
<evidence type="ECO:0000259" key="10">
    <source>
        <dbReference type="PROSITE" id="PS51910"/>
    </source>
</evidence>
<evidence type="ECO:0000256" key="4">
    <source>
        <dbReference type="ARBA" id="ARBA00023157"/>
    </source>
</evidence>
<keyword evidence="1" id="KW-0147">Chitin-binding</keyword>
<keyword evidence="12" id="KW-1185">Reference proteome</keyword>
<feature type="region of interest" description="Disordered" evidence="7">
    <location>
        <begin position="1186"/>
        <end position="1256"/>
    </location>
</feature>
<feature type="compositionally biased region" description="Basic and acidic residues" evidence="7">
    <location>
        <begin position="1548"/>
        <end position="1565"/>
    </location>
</feature>
<evidence type="ECO:0000313" key="11">
    <source>
        <dbReference type="EMBL" id="CAG4959221.1"/>
    </source>
</evidence>
<dbReference type="FunFam" id="3.10.50.10:FF:000001">
    <property type="entry name" value="Chitinase 3-like 1"/>
    <property type="match status" value="1"/>
</dbReference>
<feature type="compositionally biased region" description="Polar residues" evidence="7">
    <location>
        <begin position="1476"/>
        <end position="1485"/>
    </location>
</feature>
<feature type="compositionally biased region" description="Low complexity" evidence="7">
    <location>
        <begin position="1673"/>
        <end position="1686"/>
    </location>
</feature>
<feature type="region of interest" description="Disordered" evidence="7">
    <location>
        <begin position="433"/>
        <end position="498"/>
    </location>
</feature>
<keyword evidence="4" id="KW-1015">Disulfide bond</keyword>
<dbReference type="GO" id="GO:0008061">
    <property type="term" value="F:chitin binding"/>
    <property type="evidence" value="ECO:0007669"/>
    <property type="project" value="UniProtKB-KW"/>
</dbReference>
<dbReference type="PANTHER" id="PTHR11177">
    <property type="entry name" value="CHITINASE"/>
    <property type="match status" value="1"/>
</dbReference>
<organism evidence="11 12">
    <name type="scientific">Parnassius apollo</name>
    <name type="common">Apollo butterfly</name>
    <name type="synonym">Papilio apollo</name>
    <dbReference type="NCBI Taxonomy" id="110799"/>
    <lineage>
        <taxon>Eukaryota</taxon>
        <taxon>Metazoa</taxon>
        <taxon>Ecdysozoa</taxon>
        <taxon>Arthropoda</taxon>
        <taxon>Hexapoda</taxon>
        <taxon>Insecta</taxon>
        <taxon>Pterygota</taxon>
        <taxon>Neoptera</taxon>
        <taxon>Endopterygota</taxon>
        <taxon>Lepidoptera</taxon>
        <taxon>Glossata</taxon>
        <taxon>Ditrysia</taxon>
        <taxon>Papilionoidea</taxon>
        <taxon>Papilionidae</taxon>
        <taxon>Parnassiinae</taxon>
        <taxon>Parnassini</taxon>
        <taxon>Parnassius</taxon>
        <taxon>Parnassius</taxon>
    </lineage>
</organism>
<feature type="compositionally biased region" description="Acidic residues" evidence="7">
    <location>
        <begin position="1773"/>
        <end position="1794"/>
    </location>
</feature>
<dbReference type="PROSITE" id="PS50940">
    <property type="entry name" value="CHIT_BIND_II"/>
    <property type="match status" value="1"/>
</dbReference>
<dbReference type="EMBL" id="CAJQZP010000393">
    <property type="protein sequence ID" value="CAG4959221.1"/>
    <property type="molecule type" value="Genomic_DNA"/>
</dbReference>
<dbReference type="InterPro" id="IPR050314">
    <property type="entry name" value="Glycosyl_Hydrlase_18"/>
</dbReference>
<dbReference type="OrthoDB" id="76388at2759"/>
<feature type="region of interest" description="Disordered" evidence="7">
    <location>
        <begin position="2490"/>
        <end position="2509"/>
    </location>
</feature>
<dbReference type="Pfam" id="PF01607">
    <property type="entry name" value="CBM_14"/>
    <property type="match status" value="1"/>
</dbReference>
<dbReference type="Proteomes" id="UP000691718">
    <property type="component" value="Unassembled WGS sequence"/>
</dbReference>
<feature type="region of interest" description="Disordered" evidence="7">
    <location>
        <begin position="943"/>
        <end position="1058"/>
    </location>
</feature>
<proteinExistence type="predicted"/>
<evidence type="ECO:0000256" key="3">
    <source>
        <dbReference type="ARBA" id="ARBA00022801"/>
    </source>
</evidence>
<feature type="region of interest" description="Disordered" evidence="7">
    <location>
        <begin position="1669"/>
        <end position="1705"/>
    </location>
</feature>
<feature type="region of interest" description="Disordered" evidence="7">
    <location>
        <begin position="564"/>
        <end position="583"/>
    </location>
</feature>
<dbReference type="PROSITE" id="PS51910">
    <property type="entry name" value="GH18_2"/>
    <property type="match status" value="1"/>
</dbReference>
<feature type="compositionally biased region" description="Low complexity" evidence="7">
    <location>
        <begin position="452"/>
        <end position="467"/>
    </location>
</feature>
<keyword evidence="5 6" id="KW-0326">Glycosidase</keyword>
<keyword evidence="2 8" id="KW-0732">Signal</keyword>
<evidence type="ECO:0000256" key="8">
    <source>
        <dbReference type="SAM" id="SignalP"/>
    </source>
</evidence>
<feature type="compositionally biased region" description="Low complexity" evidence="7">
    <location>
        <begin position="1722"/>
        <end position="1731"/>
    </location>
</feature>
<feature type="domain" description="Chitin-binding type-2" evidence="9">
    <location>
        <begin position="499"/>
        <end position="560"/>
    </location>
</feature>
<evidence type="ECO:0000259" key="9">
    <source>
        <dbReference type="PROSITE" id="PS50940"/>
    </source>
</evidence>
<feature type="signal peptide" evidence="8">
    <location>
        <begin position="1"/>
        <end position="24"/>
    </location>
</feature>
<dbReference type="SMART" id="SM00494">
    <property type="entry name" value="ChtBD2"/>
    <property type="match status" value="1"/>
</dbReference>
<dbReference type="InterPro" id="IPR001223">
    <property type="entry name" value="Glyco_hydro18_cat"/>
</dbReference>
<feature type="compositionally biased region" description="Low complexity" evidence="7">
    <location>
        <begin position="567"/>
        <end position="583"/>
    </location>
</feature>
<feature type="compositionally biased region" description="Polar residues" evidence="7">
    <location>
        <begin position="692"/>
        <end position="719"/>
    </location>
</feature>
<feature type="compositionally biased region" description="Low complexity" evidence="7">
    <location>
        <begin position="2495"/>
        <end position="2509"/>
    </location>
</feature>
<feature type="compositionally biased region" description="Low complexity" evidence="7">
    <location>
        <begin position="943"/>
        <end position="979"/>
    </location>
</feature>
<dbReference type="FunFam" id="2.170.140.10:FF:000005">
    <property type="entry name" value="Acidic mammalian chitinase"/>
    <property type="match status" value="1"/>
</dbReference>
<feature type="region of interest" description="Disordered" evidence="7">
    <location>
        <begin position="869"/>
        <end position="910"/>
    </location>
</feature>
<keyword evidence="3 6" id="KW-0378">Hydrolase</keyword>
<feature type="chain" id="PRO_5035739392" evidence="8">
    <location>
        <begin position="25"/>
        <end position="2509"/>
    </location>
</feature>